<keyword evidence="3 9" id="KW-0677">Repeat</keyword>
<dbReference type="InterPro" id="IPR050130">
    <property type="entry name" value="ClpA_ClpB"/>
</dbReference>
<keyword evidence="11 13" id="KW-0346">Stress response</keyword>
<reference evidence="13 14" key="1">
    <citation type="submission" date="2015-09" db="EMBL/GenBank/DDBJ databases">
        <title>Genome sequence of the marine flavobacterium Croceitalea dokdonensis DOKDO 023 that contains proton- and sodium-pumping rhodopsins.</title>
        <authorList>
            <person name="Kwon S.-K."/>
            <person name="Lee H.K."/>
            <person name="Kwak M.-J."/>
            <person name="Kim J.F."/>
        </authorList>
    </citation>
    <scope>NUCLEOTIDE SEQUENCE [LARGE SCALE GENOMIC DNA]</scope>
    <source>
        <strain evidence="13 14">DOKDO 023</strain>
    </source>
</reference>
<comment type="similarity">
    <text evidence="1 10">Belongs to the ClpA/ClpB family.</text>
</comment>
<gene>
    <name evidence="11" type="primary">clpB</name>
    <name evidence="13" type="ORF">I595_556</name>
</gene>
<dbReference type="EMBL" id="LDJX01000001">
    <property type="protein sequence ID" value="KPM33652.1"/>
    <property type="molecule type" value="Genomic_DNA"/>
</dbReference>
<dbReference type="Pfam" id="PF10431">
    <property type="entry name" value="ClpB_D2-small"/>
    <property type="match status" value="1"/>
</dbReference>
<evidence type="ECO:0000256" key="7">
    <source>
        <dbReference type="ARBA" id="ARBA00023186"/>
    </source>
</evidence>
<dbReference type="InterPro" id="IPR004176">
    <property type="entry name" value="Clp_R_N"/>
</dbReference>
<dbReference type="SUPFAM" id="SSF52540">
    <property type="entry name" value="P-loop containing nucleoside triphosphate hydrolases"/>
    <property type="match status" value="2"/>
</dbReference>
<sequence length="866" mass="97303">MNFNNYTIKSQEAIQQGQQIAQGFGHQQIENEHLFKGITQVDENVLPFLLKKMGVNTSLMYQILDKELERFPKVSGADIMLSREAGKTLGEASNIAKKMGDEFVSIEHLVLAILQSKSKIGQILKDQGIKVDTLKAAINELRKGDKVTSASAEETYNSLEKYAKNLNQLADSGKLDPVIGRDEEIRRILQILSRRTKNNPMLVGEPGVGKTAIAEGLAHRIVQGDVPENLKDKTIYSLDMGALIAGAKYKGEFEERLKAVIKEVTTSDGDIVLFIDEIHTLVGAGGGQGAMDAANILKPALARGELRAIGATTLDEYQKYFEKDKALERRFQKVVVDEPDTESAISILRGIKEKYEAHHKVRIKDEAVISAVTLSQRYITNRFLPDKAIDLIDEAASKLRMEINSKPEELDVLDRKIMQLEIEIEAIKRENDETKLKSLNLELANLKEERHGVFAQWESEKSVVDNIQKIKQDIEQFKLEAERAERNGDYGKVAELRYGKIKEAQESLEQLNVTLQEQQQTNTLIKEEVTNDDIAEVVAKWTGIPVTKMLQSEKDKLLKLENVLHKRVVGQEEAIEAVSDAIRRSRAGLQDAKRPIGSFLFLGTTGVGKTELAKTLAAYLFDDENAMTRIDMSEYQEKHAASRLVGAPPGYVGYDEGGQLTEAVRRKPYSVVLLDEIEKAHPDTFNILLQVLDEGRLTDNKGRVADFKNTIIIMTSNLGSTIIQEKFDNNPDVYSASESARIEIMALLRKTIRPEFLNRIDDIIMFTPLSKKDIFKIVGLQIDQLKRQLSKQQITLDATDEALKYLSNKGYDPQYGARPIKRLVQKEVLNQLSKDLLSGKVKRDSIVLLDCFDNQLVFRNQNELVG</sequence>
<dbReference type="OrthoDB" id="9803641at2"/>
<dbReference type="GO" id="GO:0042026">
    <property type="term" value="P:protein refolding"/>
    <property type="evidence" value="ECO:0007669"/>
    <property type="project" value="UniProtKB-UniRule"/>
</dbReference>
<proteinExistence type="inferred from homology"/>
<dbReference type="FunFam" id="3.40.50.300:FF:000120">
    <property type="entry name" value="ATP-dependent chaperone ClpB"/>
    <property type="match status" value="1"/>
</dbReference>
<dbReference type="CDD" id="cd19499">
    <property type="entry name" value="RecA-like_ClpB_Hsp104-like"/>
    <property type="match status" value="1"/>
</dbReference>
<dbReference type="InterPro" id="IPR019489">
    <property type="entry name" value="Clp_ATPase_C"/>
</dbReference>
<dbReference type="FunFam" id="3.40.50.300:FF:000025">
    <property type="entry name" value="ATP-dependent Clp protease subunit"/>
    <property type="match status" value="1"/>
</dbReference>
<evidence type="ECO:0000256" key="2">
    <source>
        <dbReference type="ARBA" id="ARBA00017574"/>
    </source>
</evidence>
<evidence type="ECO:0000256" key="8">
    <source>
        <dbReference type="ARBA" id="ARBA00026057"/>
    </source>
</evidence>
<dbReference type="Pfam" id="PF07724">
    <property type="entry name" value="AAA_2"/>
    <property type="match status" value="1"/>
</dbReference>
<dbReference type="Gene3D" id="3.40.50.300">
    <property type="entry name" value="P-loop containing nucleotide triphosphate hydrolases"/>
    <property type="match status" value="3"/>
</dbReference>
<dbReference type="InterPro" id="IPR003593">
    <property type="entry name" value="AAA+_ATPase"/>
</dbReference>
<dbReference type="Proteomes" id="UP000050280">
    <property type="component" value="Unassembled WGS sequence"/>
</dbReference>
<dbReference type="SUPFAM" id="SSF81923">
    <property type="entry name" value="Double Clp-N motif"/>
    <property type="match status" value="1"/>
</dbReference>
<evidence type="ECO:0000256" key="3">
    <source>
        <dbReference type="ARBA" id="ARBA00022737"/>
    </source>
</evidence>
<dbReference type="GO" id="GO:0034605">
    <property type="term" value="P:cellular response to heat"/>
    <property type="evidence" value="ECO:0007669"/>
    <property type="project" value="TreeGrafter"/>
</dbReference>
<protein>
    <recommendedName>
        <fullName evidence="2 11">Chaperone protein ClpB</fullName>
    </recommendedName>
</protein>
<dbReference type="PROSITE" id="PS00871">
    <property type="entry name" value="CLPAB_2"/>
    <property type="match status" value="1"/>
</dbReference>
<dbReference type="Gene3D" id="1.10.1780.10">
    <property type="entry name" value="Clp, N-terminal domain"/>
    <property type="match status" value="1"/>
</dbReference>
<evidence type="ECO:0000313" key="14">
    <source>
        <dbReference type="Proteomes" id="UP000050280"/>
    </source>
</evidence>
<evidence type="ECO:0000259" key="12">
    <source>
        <dbReference type="PROSITE" id="PS51903"/>
    </source>
</evidence>
<dbReference type="InterPro" id="IPR027417">
    <property type="entry name" value="P-loop_NTPase"/>
</dbReference>
<keyword evidence="11" id="KW-0963">Cytoplasm</keyword>
<dbReference type="NCBIfam" id="TIGR03346">
    <property type="entry name" value="chaperone_ClpB"/>
    <property type="match status" value="1"/>
</dbReference>
<dbReference type="SMART" id="SM00382">
    <property type="entry name" value="AAA"/>
    <property type="match status" value="2"/>
</dbReference>
<dbReference type="Pfam" id="PF00004">
    <property type="entry name" value="AAA"/>
    <property type="match status" value="1"/>
</dbReference>
<keyword evidence="7 10" id="KW-0143">Chaperone</keyword>
<dbReference type="FunFam" id="3.40.50.300:FF:000010">
    <property type="entry name" value="Chaperone clpB 1, putative"/>
    <property type="match status" value="1"/>
</dbReference>
<dbReference type="Pfam" id="PF02861">
    <property type="entry name" value="Clp_N"/>
    <property type="match status" value="1"/>
</dbReference>
<keyword evidence="14" id="KW-1185">Reference proteome</keyword>
<evidence type="ECO:0000256" key="6">
    <source>
        <dbReference type="ARBA" id="ARBA00023054"/>
    </source>
</evidence>
<dbReference type="CDD" id="cd00009">
    <property type="entry name" value="AAA"/>
    <property type="match status" value="1"/>
</dbReference>
<dbReference type="STRING" id="1300341.I595_556"/>
<dbReference type="InterPro" id="IPR001270">
    <property type="entry name" value="ClpA/B"/>
</dbReference>
<dbReference type="PROSITE" id="PS51903">
    <property type="entry name" value="CLP_R"/>
    <property type="match status" value="1"/>
</dbReference>
<keyword evidence="4 10" id="KW-0547">Nucleotide-binding</keyword>
<dbReference type="InterPro" id="IPR017730">
    <property type="entry name" value="Chaperonin_ClpB"/>
</dbReference>
<evidence type="ECO:0000256" key="11">
    <source>
        <dbReference type="RuleBase" id="RU362034"/>
    </source>
</evidence>
<evidence type="ECO:0000313" key="13">
    <source>
        <dbReference type="EMBL" id="KPM33652.1"/>
    </source>
</evidence>
<evidence type="ECO:0000256" key="5">
    <source>
        <dbReference type="ARBA" id="ARBA00022840"/>
    </source>
</evidence>
<dbReference type="PRINTS" id="PR00300">
    <property type="entry name" value="CLPPROTEASEA"/>
</dbReference>
<dbReference type="SMART" id="SM01086">
    <property type="entry name" value="ClpB_D2-small"/>
    <property type="match status" value="1"/>
</dbReference>
<evidence type="ECO:0000256" key="9">
    <source>
        <dbReference type="PROSITE-ProRule" id="PRU01251"/>
    </source>
</evidence>
<evidence type="ECO:0000256" key="4">
    <source>
        <dbReference type="ARBA" id="ARBA00022741"/>
    </source>
</evidence>
<dbReference type="RefSeq" id="WP_054557803.1">
    <property type="nucleotide sequence ID" value="NZ_LDJX01000001.1"/>
</dbReference>
<dbReference type="GO" id="GO:0005737">
    <property type="term" value="C:cytoplasm"/>
    <property type="evidence" value="ECO:0007669"/>
    <property type="project" value="UniProtKB-SubCell"/>
</dbReference>
<comment type="subcellular location">
    <subcellularLocation>
        <location evidence="11">Cytoplasm</location>
    </subcellularLocation>
</comment>
<feature type="coiled-coil region" evidence="11">
    <location>
        <begin position="410"/>
        <end position="528"/>
    </location>
</feature>
<organism evidence="13 14">
    <name type="scientific">Croceitalea dokdonensis DOKDO 023</name>
    <dbReference type="NCBI Taxonomy" id="1300341"/>
    <lineage>
        <taxon>Bacteria</taxon>
        <taxon>Pseudomonadati</taxon>
        <taxon>Bacteroidota</taxon>
        <taxon>Flavobacteriia</taxon>
        <taxon>Flavobacteriales</taxon>
        <taxon>Flavobacteriaceae</taxon>
        <taxon>Croceitalea</taxon>
    </lineage>
</organism>
<comment type="subunit">
    <text evidence="8">Homohexamer. The oligomerization is ATP-dependent.</text>
</comment>
<dbReference type="Pfam" id="PF17871">
    <property type="entry name" value="AAA_lid_9"/>
    <property type="match status" value="1"/>
</dbReference>
<dbReference type="PANTHER" id="PTHR11638:SF18">
    <property type="entry name" value="HEAT SHOCK PROTEIN 104"/>
    <property type="match status" value="1"/>
</dbReference>
<evidence type="ECO:0000256" key="10">
    <source>
        <dbReference type="RuleBase" id="RU004432"/>
    </source>
</evidence>
<dbReference type="GO" id="GO:0016887">
    <property type="term" value="F:ATP hydrolysis activity"/>
    <property type="evidence" value="ECO:0007669"/>
    <property type="project" value="InterPro"/>
</dbReference>
<accession>A0A0N8H4K8</accession>
<comment type="caution">
    <text evidence="13">The sequence shown here is derived from an EMBL/GenBank/DDBJ whole genome shotgun (WGS) entry which is preliminary data.</text>
</comment>
<dbReference type="InterPro" id="IPR036628">
    <property type="entry name" value="Clp_N_dom_sf"/>
</dbReference>
<dbReference type="PATRIC" id="fig|1300341.3.peg.550"/>
<dbReference type="GO" id="GO:0005524">
    <property type="term" value="F:ATP binding"/>
    <property type="evidence" value="ECO:0007669"/>
    <property type="project" value="UniProtKB-UniRule"/>
</dbReference>
<comment type="function">
    <text evidence="11">Part of a stress-induced multi-chaperone system, it is involved in the recovery of the cell from heat-induced damage, in cooperation with DnaK, DnaJ and GrpE.</text>
</comment>
<dbReference type="InterPro" id="IPR003959">
    <property type="entry name" value="ATPase_AAA_core"/>
</dbReference>
<keyword evidence="6 11" id="KW-0175">Coiled coil</keyword>
<feature type="domain" description="Clp R" evidence="12">
    <location>
        <begin position="3"/>
        <end position="144"/>
    </location>
</feature>
<comment type="subunit">
    <text evidence="11">Homohexamer; The oligomerization is ATP-dependent.</text>
</comment>
<dbReference type="InterPro" id="IPR028299">
    <property type="entry name" value="ClpA/B_CS2"/>
</dbReference>
<keyword evidence="5 10" id="KW-0067">ATP-binding</keyword>
<evidence type="ECO:0000256" key="1">
    <source>
        <dbReference type="ARBA" id="ARBA00008675"/>
    </source>
</evidence>
<dbReference type="InterPro" id="IPR018368">
    <property type="entry name" value="ClpA/B_CS1"/>
</dbReference>
<dbReference type="InterPro" id="IPR041546">
    <property type="entry name" value="ClpA/ClpB_AAA_lid"/>
</dbReference>
<name>A0A0N8H4K8_9FLAO</name>
<dbReference type="PROSITE" id="PS00870">
    <property type="entry name" value="CLPAB_1"/>
    <property type="match status" value="1"/>
</dbReference>
<dbReference type="Gene3D" id="1.10.8.60">
    <property type="match status" value="1"/>
</dbReference>
<dbReference type="PANTHER" id="PTHR11638">
    <property type="entry name" value="ATP-DEPENDENT CLP PROTEASE"/>
    <property type="match status" value="1"/>
</dbReference>
<dbReference type="AlphaFoldDB" id="A0A0N8H4K8"/>